<proteinExistence type="inferred from homology"/>
<dbReference type="SUPFAM" id="SSF53756">
    <property type="entry name" value="UDP-Glycosyltransferase/glycogen phosphorylase"/>
    <property type="match status" value="1"/>
</dbReference>
<dbReference type="InterPro" id="IPR002213">
    <property type="entry name" value="UDP_glucos_trans"/>
</dbReference>
<evidence type="ECO:0000256" key="10">
    <source>
        <dbReference type="ARBA" id="ARBA00046288"/>
    </source>
</evidence>
<evidence type="ECO:0000256" key="6">
    <source>
        <dbReference type="ARBA" id="ARBA00022824"/>
    </source>
</evidence>
<dbReference type="Pfam" id="PF00201">
    <property type="entry name" value="UDPGT"/>
    <property type="match status" value="1"/>
</dbReference>
<keyword evidence="9" id="KW-0325">Glycoprotein</keyword>
<feature type="transmembrane region" description="Helical" evidence="12">
    <location>
        <begin position="250"/>
        <end position="269"/>
    </location>
</feature>
<reference evidence="13" key="1">
    <citation type="submission" date="2015-11" db="EMBL/GenBank/DDBJ databases">
        <title>De novo transcriptome assembly of four potential Pierce s Disease insect vectors from Arizona vineyards.</title>
        <authorList>
            <person name="Tassone E.E."/>
        </authorList>
    </citation>
    <scope>NUCLEOTIDE SEQUENCE</scope>
</reference>
<evidence type="ECO:0000256" key="4">
    <source>
        <dbReference type="ARBA" id="ARBA00022679"/>
    </source>
</evidence>
<evidence type="ECO:0000256" key="5">
    <source>
        <dbReference type="ARBA" id="ARBA00022692"/>
    </source>
</evidence>
<keyword evidence="4 11" id="KW-0808">Transferase</keyword>
<dbReference type="PANTHER" id="PTHR48043:SF145">
    <property type="entry name" value="FI06409P-RELATED"/>
    <property type="match status" value="1"/>
</dbReference>
<evidence type="ECO:0000256" key="9">
    <source>
        <dbReference type="ARBA" id="ARBA00023180"/>
    </source>
</evidence>
<comment type="similarity">
    <text evidence="2 11">Belongs to the UDP-glycosyltransferase family.</text>
</comment>
<dbReference type="GO" id="GO:0005783">
    <property type="term" value="C:endoplasmic reticulum"/>
    <property type="evidence" value="ECO:0007669"/>
    <property type="project" value="UniProtKB-SubCell"/>
</dbReference>
<keyword evidence="5 12" id="KW-0812">Transmembrane</keyword>
<dbReference type="PROSITE" id="PS00375">
    <property type="entry name" value="UDPGT"/>
    <property type="match status" value="1"/>
</dbReference>
<evidence type="ECO:0000256" key="2">
    <source>
        <dbReference type="ARBA" id="ARBA00009995"/>
    </source>
</evidence>
<evidence type="ECO:0000256" key="11">
    <source>
        <dbReference type="RuleBase" id="RU003718"/>
    </source>
</evidence>
<keyword evidence="8 12" id="KW-0472">Membrane</keyword>
<evidence type="ECO:0000256" key="7">
    <source>
        <dbReference type="ARBA" id="ARBA00022989"/>
    </source>
</evidence>
<comment type="subcellular location">
    <subcellularLocation>
        <location evidence="10">Endomembrane system</location>
        <topology evidence="10">Single-pass type I membrane protein</topology>
    </subcellularLocation>
    <subcellularLocation>
        <location evidence="1">Endoplasmic reticulum</location>
    </subcellularLocation>
</comment>
<keyword evidence="6" id="KW-0256">Endoplasmic reticulum</keyword>
<accession>A0A1B6M425</accession>
<feature type="transmembrane region" description="Helical" evidence="12">
    <location>
        <begin position="528"/>
        <end position="552"/>
    </location>
</feature>
<evidence type="ECO:0000256" key="12">
    <source>
        <dbReference type="SAM" id="Phobius"/>
    </source>
</evidence>
<dbReference type="AlphaFoldDB" id="A0A1B6M425"/>
<protein>
    <submittedName>
        <fullName evidence="13">Uncharacterized protein</fullName>
    </submittedName>
</protein>
<dbReference type="EMBL" id="GEBQ01009302">
    <property type="protein sequence ID" value="JAT30675.1"/>
    <property type="molecule type" value="Transcribed_RNA"/>
</dbReference>
<dbReference type="Gene3D" id="3.40.50.2000">
    <property type="entry name" value="Glycogen Phosphorylase B"/>
    <property type="match status" value="2"/>
</dbReference>
<keyword evidence="7 12" id="KW-1133">Transmembrane helix</keyword>
<sequence>STDARRPAHFTPGITRVCVSGLRVLGVTLTKEVYSIVFCVVVWWFSRHNSAFIIVCKVSFTETMFSFLIFGCLLGTTWSANILAVFPHPGKSHFDVFEPLVLELAARGHKVTVIGFYPQDTPVANYTDVSLVGIFPLRLNQVKIGQTDDSMPDSFSVSNVGLHLCAKILKSDPVRDLLQSETHFDLVILEMFDSDCFLGLVHKYGAPYIGFNSAKTSPDQDRIVGTPTHPAYVSHINLPFTNRMGLLQRVVNVAYILVMAVERFFVMLWEQRGFYQLMGEEVPSLELLAQNASLILVNTHFSLLGSRPLVPAHVEVGGIHMKPPKPLSKELNDFLNESPEGAIIFSMGSVLKSSSFPVDKRQAIMDAFAELPVRVIMKWENDSLPGKPDNVKISNWLPQRDVLAHPKIKAFMGHGGLLSTGEAVTSGVPMVLIPMFGDQGNNVAHLSSLGAAVKLDFDYISKETVLKALRAVLYDPSYQEKVKELSEQFRDRPMSPLDTAVYWTEYVLRHKGARHLRSPAVDMPWYQLWLLDVVLVLLSGLAALLLLVLWFARRYNLGLPQSLHLSTQRKKKV</sequence>
<dbReference type="InterPro" id="IPR050271">
    <property type="entry name" value="UDP-glycosyltransferase"/>
</dbReference>
<dbReference type="InterPro" id="IPR035595">
    <property type="entry name" value="UDP_glycos_trans_CS"/>
</dbReference>
<organism evidence="13">
    <name type="scientific">Graphocephala atropunctata</name>
    <dbReference type="NCBI Taxonomy" id="36148"/>
    <lineage>
        <taxon>Eukaryota</taxon>
        <taxon>Metazoa</taxon>
        <taxon>Ecdysozoa</taxon>
        <taxon>Arthropoda</taxon>
        <taxon>Hexapoda</taxon>
        <taxon>Insecta</taxon>
        <taxon>Pterygota</taxon>
        <taxon>Neoptera</taxon>
        <taxon>Paraneoptera</taxon>
        <taxon>Hemiptera</taxon>
        <taxon>Auchenorrhyncha</taxon>
        <taxon>Membracoidea</taxon>
        <taxon>Cicadellidae</taxon>
        <taxon>Cicadellinae</taxon>
        <taxon>Cicadellini</taxon>
        <taxon>Graphocephala</taxon>
    </lineage>
</organism>
<dbReference type="CDD" id="cd03784">
    <property type="entry name" value="GT1_Gtf-like"/>
    <property type="match status" value="1"/>
</dbReference>
<keyword evidence="3 11" id="KW-0328">Glycosyltransferase</keyword>
<dbReference type="PANTHER" id="PTHR48043">
    <property type="entry name" value="EG:EG0003.4 PROTEIN-RELATED"/>
    <property type="match status" value="1"/>
</dbReference>
<dbReference type="GO" id="GO:0008194">
    <property type="term" value="F:UDP-glycosyltransferase activity"/>
    <property type="evidence" value="ECO:0007669"/>
    <property type="project" value="InterPro"/>
</dbReference>
<name>A0A1B6M425_9HEMI</name>
<feature type="transmembrane region" description="Helical" evidence="12">
    <location>
        <begin position="21"/>
        <end position="45"/>
    </location>
</feature>
<evidence type="ECO:0000256" key="1">
    <source>
        <dbReference type="ARBA" id="ARBA00004240"/>
    </source>
</evidence>
<dbReference type="FunFam" id="3.40.50.2000:FF:000050">
    <property type="entry name" value="UDP-glucuronosyltransferase"/>
    <property type="match status" value="1"/>
</dbReference>
<evidence type="ECO:0000313" key="13">
    <source>
        <dbReference type="EMBL" id="JAT30675.1"/>
    </source>
</evidence>
<gene>
    <name evidence="13" type="ORF">g.42349</name>
</gene>
<feature type="transmembrane region" description="Helical" evidence="12">
    <location>
        <begin position="65"/>
        <end position="86"/>
    </location>
</feature>
<feature type="non-terminal residue" evidence="13">
    <location>
        <position position="1"/>
    </location>
</feature>
<evidence type="ECO:0000256" key="8">
    <source>
        <dbReference type="ARBA" id="ARBA00023136"/>
    </source>
</evidence>
<evidence type="ECO:0000256" key="3">
    <source>
        <dbReference type="ARBA" id="ARBA00022676"/>
    </source>
</evidence>